<dbReference type="Proteomes" id="UP000001683">
    <property type="component" value="Chromosome"/>
</dbReference>
<keyword evidence="4" id="KW-0597">Phosphoprotein</keyword>
<dbReference type="GO" id="GO:0005388">
    <property type="term" value="F:P-type calcium transporter activity"/>
    <property type="evidence" value="ECO:0007669"/>
    <property type="project" value="UniProtKB-EC"/>
</dbReference>
<feature type="transmembrane region" description="Helical" evidence="15">
    <location>
        <begin position="818"/>
        <end position="839"/>
    </location>
</feature>
<dbReference type="AlphaFoldDB" id="B2A2J4"/>
<dbReference type="InterPro" id="IPR006068">
    <property type="entry name" value="ATPase_P-typ_cation-transptr_C"/>
</dbReference>
<dbReference type="Pfam" id="PF00689">
    <property type="entry name" value="Cation_ATPase_C"/>
    <property type="match status" value="1"/>
</dbReference>
<evidence type="ECO:0000256" key="5">
    <source>
        <dbReference type="ARBA" id="ARBA00022568"/>
    </source>
</evidence>
<keyword evidence="5" id="KW-0406">Ion transport</keyword>
<evidence type="ECO:0000256" key="4">
    <source>
        <dbReference type="ARBA" id="ARBA00022553"/>
    </source>
</evidence>
<dbReference type="InterPro" id="IPR006408">
    <property type="entry name" value="P-type_ATPase_IIB"/>
</dbReference>
<keyword evidence="9" id="KW-0067">ATP-binding</keyword>
<dbReference type="Pfam" id="PF00122">
    <property type="entry name" value="E1-E2_ATPase"/>
    <property type="match status" value="1"/>
</dbReference>
<dbReference type="InterPro" id="IPR008250">
    <property type="entry name" value="ATPase_P-typ_transduc_dom_A_sf"/>
</dbReference>
<dbReference type="GO" id="GO:0012505">
    <property type="term" value="C:endomembrane system"/>
    <property type="evidence" value="ECO:0007669"/>
    <property type="project" value="UniProtKB-SubCell"/>
</dbReference>
<evidence type="ECO:0000256" key="8">
    <source>
        <dbReference type="ARBA" id="ARBA00022837"/>
    </source>
</evidence>
<keyword evidence="13 15" id="KW-0472">Membrane</keyword>
<keyword evidence="10" id="KW-0460">Magnesium</keyword>
<dbReference type="Gene3D" id="3.40.1110.10">
    <property type="entry name" value="Calcium-transporting ATPase, cytoplasmic domain N"/>
    <property type="match status" value="1"/>
</dbReference>
<dbReference type="SUPFAM" id="SSF81653">
    <property type="entry name" value="Calcium ATPase, transduction domain A"/>
    <property type="match status" value="1"/>
</dbReference>
<keyword evidence="8" id="KW-0106">Calcium</keyword>
<dbReference type="eggNOG" id="COG0474">
    <property type="taxonomic scope" value="Bacteria"/>
</dbReference>
<name>B2A2J4_NATTJ</name>
<dbReference type="InterPro" id="IPR023299">
    <property type="entry name" value="ATPase_P-typ_cyto_dom_N"/>
</dbReference>
<dbReference type="InterPro" id="IPR036412">
    <property type="entry name" value="HAD-like_sf"/>
</dbReference>
<keyword evidence="5" id="KW-0813">Transport</keyword>
<evidence type="ECO:0000256" key="10">
    <source>
        <dbReference type="ARBA" id="ARBA00022842"/>
    </source>
</evidence>
<keyword evidence="12 15" id="KW-1133">Transmembrane helix</keyword>
<evidence type="ECO:0000256" key="6">
    <source>
        <dbReference type="ARBA" id="ARBA00022692"/>
    </source>
</evidence>
<dbReference type="SUPFAM" id="SSF56784">
    <property type="entry name" value="HAD-like"/>
    <property type="match status" value="1"/>
</dbReference>
<evidence type="ECO:0000256" key="2">
    <source>
        <dbReference type="ARBA" id="ARBA00005675"/>
    </source>
</evidence>
<dbReference type="InterPro" id="IPR001757">
    <property type="entry name" value="P_typ_ATPase"/>
</dbReference>
<feature type="transmembrane region" description="Helical" evidence="15">
    <location>
        <begin position="245"/>
        <end position="265"/>
    </location>
</feature>
<dbReference type="InterPro" id="IPR044492">
    <property type="entry name" value="P_typ_ATPase_HD_dom"/>
</dbReference>
<sequence>MSFYFVSTKDVAKELNTNIEQGLTTNEAHKRQGQYGDNVLPTDKGVKWWDVLIDQFRDFMVLVLLVATLISGLLGEYTDAVTIIAIVFLNAILGFYQEYKAEQSLDALKQLTAPKSWVIRDNQYQEVYALDLVPGDVVFIDTGSRVPADLRLIEEQGLEITEAELTGESVPVKKHTDTLNFYPDSTGDISNMAFMGTMVSKGTAKGVVTGTGQDTEMGQIAYMLSEKDDAEETPLQKRLAYLGKILVTVCLVVCLLVAILGIFRGEPVYKMFMAGVSLAVAAIPEGLPAVVTIALAVGVQRMMKRKALVRKLPAVETLGSATVICADKTGTLTTNEMKVDEIYAPDEPEALKMCHKIAILCNHSVYEEGRGIVRGEPTEKALMAKALDEGYSPDQLLTYYSFLDELQFDSDRKRMSVFYQIDGKGWESQESILLVTKGAPEMILPRCTQIHGDKAPQKLTESKSQEIFKENENMANNALRNIAMGYKYITREQYERYKHNLADLESQLTFVGIIGLLDPPREKVKYSITRCLRAGVKTKMITGDHKATAVAIAKKINLLNEENGKVMEGKELDNISDDKLAQIIDRIKVFARVSPKHKLRIVTALKRQGNIVAMTGDGINDAPAIKSADIGISMGVTGTDVTKGAAELILADDNFATIESAIEEGRGIYDNIKKFIKFLLACNFGEILTMFFAMLIGLPLPLKPIQILWVNLVTDGFPAIALGVAPKEDDLMQRKPKSPQESIFSGGLFESIVGRGFLISLVSVFAFMRGLEFTPHSIDFARTMAFSTLVVSQLLFVFECQNLKGGFTLSKIFKTPQVMGAVLLSFALFCAVIYLEPLATIFDTYRLSWEHWSVIFVLSLIPTIISYLLKQIPRILTIK</sequence>
<keyword evidence="7" id="KW-0547">Nucleotide-binding</keyword>
<gene>
    <name evidence="17" type="ordered locus">Nther_1326</name>
</gene>
<dbReference type="NCBIfam" id="TIGR01517">
    <property type="entry name" value="ATPase-IIB_Ca"/>
    <property type="match status" value="1"/>
</dbReference>
<feature type="transmembrane region" description="Helical" evidence="15">
    <location>
        <begin position="706"/>
        <end position="725"/>
    </location>
</feature>
<dbReference type="GO" id="GO:0016887">
    <property type="term" value="F:ATP hydrolysis activity"/>
    <property type="evidence" value="ECO:0007669"/>
    <property type="project" value="InterPro"/>
</dbReference>
<dbReference type="OrthoDB" id="9760364at2"/>
<evidence type="ECO:0000256" key="15">
    <source>
        <dbReference type="SAM" id="Phobius"/>
    </source>
</evidence>
<reference evidence="17 18" key="1">
    <citation type="submission" date="2008-04" db="EMBL/GenBank/DDBJ databases">
        <title>Complete sequence of chromosome of Natranaerobius thermophilus JW/NM-WN-LF.</title>
        <authorList>
            <consortium name="US DOE Joint Genome Institute"/>
            <person name="Copeland A."/>
            <person name="Lucas S."/>
            <person name="Lapidus A."/>
            <person name="Glavina del Rio T."/>
            <person name="Dalin E."/>
            <person name="Tice H."/>
            <person name="Bruce D."/>
            <person name="Goodwin L."/>
            <person name="Pitluck S."/>
            <person name="Chertkov O."/>
            <person name="Brettin T."/>
            <person name="Detter J.C."/>
            <person name="Han C."/>
            <person name="Kuske C.R."/>
            <person name="Schmutz J."/>
            <person name="Larimer F."/>
            <person name="Land M."/>
            <person name="Hauser L."/>
            <person name="Kyrpides N."/>
            <person name="Lykidis A."/>
            <person name="Mesbah N.M."/>
            <person name="Wiegel J."/>
        </authorList>
    </citation>
    <scope>NUCLEOTIDE SEQUENCE [LARGE SCALE GENOMIC DNA]</scope>
    <source>
        <strain evidence="18">ATCC BAA-1301 / DSM 18059 / JW/NM-WN-LF</strain>
    </source>
</reference>
<evidence type="ECO:0000313" key="18">
    <source>
        <dbReference type="Proteomes" id="UP000001683"/>
    </source>
</evidence>
<comment type="catalytic activity">
    <reaction evidence="14">
        <text>Ca(2+)(in) + ATP + H2O = Ca(2+)(out) + ADP + phosphate + H(+)</text>
        <dbReference type="Rhea" id="RHEA:18105"/>
        <dbReference type="ChEBI" id="CHEBI:15377"/>
        <dbReference type="ChEBI" id="CHEBI:15378"/>
        <dbReference type="ChEBI" id="CHEBI:29108"/>
        <dbReference type="ChEBI" id="CHEBI:30616"/>
        <dbReference type="ChEBI" id="CHEBI:43474"/>
        <dbReference type="ChEBI" id="CHEBI:456216"/>
        <dbReference type="EC" id="7.2.2.10"/>
    </reaction>
</comment>
<dbReference type="HOGENOM" id="CLU_002360_3_0_9"/>
<proteinExistence type="inferred from homology"/>
<feature type="transmembrane region" description="Helical" evidence="15">
    <location>
        <begin position="80"/>
        <end position="96"/>
    </location>
</feature>
<dbReference type="Pfam" id="PF13246">
    <property type="entry name" value="Cation_ATPase"/>
    <property type="match status" value="1"/>
</dbReference>
<dbReference type="FunFam" id="1.20.1110.10:FF:000065">
    <property type="entry name" value="Sarcoplasmic/endoplasmic reticulum calcium ATPase 1"/>
    <property type="match status" value="1"/>
</dbReference>
<keyword evidence="18" id="KW-1185">Reference proteome</keyword>
<dbReference type="Gene3D" id="1.20.1110.10">
    <property type="entry name" value="Calcium-transporting ATPase, transmembrane domain"/>
    <property type="match status" value="2"/>
</dbReference>
<dbReference type="InterPro" id="IPR004014">
    <property type="entry name" value="ATPase_P-typ_cation-transptr_N"/>
</dbReference>
<dbReference type="FunCoup" id="B2A2J4">
    <property type="interactions" value="235"/>
</dbReference>
<evidence type="ECO:0000259" key="16">
    <source>
        <dbReference type="SMART" id="SM00831"/>
    </source>
</evidence>
<feature type="transmembrane region" description="Helical" evidence="15">
    <location>
        <begin position="746"/>
        <end position="768"/>
    </location>
</feature>
<evidence type="ECO:0000256" key="1">
    <source>
        <dbReference type="ARBA" id="ARBA00004127"/>
    </source>
</evidence>
<evidence type="ECO:0000256" key="14">
    <source>
        <dbReference type="ARBA" id="ARBA00048694"/>
    </source>
</evidence>
<feature type="transmembrane region" description="Helical" evidence="15">
    <location>
        <begin position="271"/>
        <end position="297"/>
    </location>
</feature>
<comment type="subcellular location">
    <subcellularLocation>
        <location evidence="1">Endomembrane system</location>
        <topology evidence="1">Multi-pass membrane protein</topology>
    </subcellularLocation>
</comment>
<dbReference type="Gene3D" id="2.70.150.10">
    <property type="entry name" value="Calcium-transporting ATPase, cytoplasmic transduction domain A"/>
    <property type="match status" value="1"/>
</dbReference>
<dbReference type="Gene3D" id="3.40.50.1000">
    <property type="entry name" value="HAD superfamily/HAD-like"/>
    <property type="match status" value="1"/>
</dbReference>
<dbReference type="SUPFAM" id="SSF81665">
    <property type="entry name" value="Calcium ATPase, transmembrane domain M"/>
    <property type="match status" value="1"/>
</dbReference>
<dbReference type="InParanoid" id="B2A2J4"/>
<feature type="transmembrane region" description="Helical" evidence="15">
    <location>
        <begin position="851"/>
        <end position="869"/>
    </location>
</feature>
<evidence type="ECO:0000256" key="3">
    <source>
        <dbReference type="ARBA" id="ARBA00012790"/>
    </source>
</evidence>
<dbReference type="GO" id="GO:0016020">
    <property type="term" value="C:membrane"/>
    <property type="evidence" value="ECO:0007669"/>
    <property type="project" value="InterPro"/>
</dbReference>
<protein>
    <recommendedName>
        <fullName evidence="3">P-type Ca(2+) transporter</fullName>
        <ecNumber evidence="3">7.2.2.10</ecNumber>
    </recommendedName>
</protein>
<dbReference type="FunFam" id="2.70.150.10:FF:000160">
    <property type="entry name" value="Sarcoplasmic/endoplasmic reticulum calcium ATPase 1"/>
    <property type="match status" value="1"/>
</dbReference>
<dbReference type="InterPro" id="IPR023214">
    <property type="entry name" value="HAD_sf"/>
</dbReference>
<dbReference type="InterPro" id="IPR018303">
    <property type="entry name" value="ATPase_P-typ_P_site"/>
</dbReference>
<dbReference type="PRINTS" id="PR00119">
    <property type="entry name" value="CATATPASE"/>
</dbReference>
<dbReference type="SMART" id="SM00831">
    <property type="entry name" value="Cation_ATPase_N"/>
    <property type="match status" value="1"/>
</dbReference>
<evidence type="ECO:0000256" key="12">
    <source>
        <dbReference type="ARBA" id="ARBA00022989"/>
    </source>
</evidence>
<evidence type="ECO:0000313" key="17">
    <source>
        <dbReference type="EMBL" id="ACB84909.1"/>
    </source>
</evidence>
<feature type="transmembrane region" description="Helical" evidence="15">
    <location>
        <begin position="678"/>
        <end position="700"/>
    </location>
</feature>
<evidence type="ECO:0000256" key="9">
    <source>
        <dbReference type="ARBA" id="ARBA00022840"/>
    </source>
</evidence>
<dbReference type="EC" id="7.2.2.10" evidence="3"/>
<evidence type="ECO:0000256" key="7">
    <source>
        <dbReference type="ARBA" id="ARBA00022741"/>
    </source>
</evidence>
<dbReference type="SFLD" id="SFLDG00002">
    <property type="entry name" value="C1.7:_P-type_atpase_like"/>
    <property type="match status" value="1"/>
</dbReference>
<dbReference type="InterPro" id="IPR023298">
    <property type="entry name" value="ATPase_P-typ_TM_dom_sf"/>
</dbReference>
<comment type="similarity">
    <text evidence="2">Belongs to the cation transport ATPase (P-type) (TC 3.A.3) family. Type IIA subfamily.</text>
</comment>
<keyword evidence="5" id="KW-0109">Calcium transport</keyword>
<dbReference type="STRING" id="457570.Nther_1326"/>
<dbReference type="PROSITE" id="PS00154">
    <property type="entry name" value="ATPASE_E1_E2"/>
    <property type="match status" value="1"/>
</dbReference>
<dbReference type="EMBL" id="CP001034">
    <property type="protein sequence ID" value="ACB84909.1"/>
    <property type="molecule type" value="Genomic_DNA"/>
</dbReference>
<evidence type="ECO:0000256" key="11">
    <source>
        <dbReference type="ARBA" id="ARBA00022967"/>
    </source>
</evidence>
<dbReference type="KEGG" id="nth:Nther_1326"/>
<dbReference type="Pfam" id="PF00690">
    <property type="entry name" value="Cation_ATPase_N"/>
    <property type="match status" value="1"/>
</dbReference>
<dbReference type="NCBIfam" id="TIGR01494">
    <property type="entry name" value="ATPase_P-type"/>
    <property type="match status" value="2"/>
</dbReference>
<dbReference type="SFLD" id="SFLDF00027">
    <property type="entry name" value="p-type_atpase"/>
    <property type="match status" value="1"/>
</dbReference>
<dbReference type="PRINTS" id="PR00120">
    <property type="entry name" value="HATPASE"/>
</dbReference>
<dbReference type="InterPro" id="IPR059000">
    <property type="entry name" value="ATPase_P-type_domA"/>
</dbReference>
<keyword evidence="6 15" id="KW-0812">Transmembrane</keyword>
<feature type="transmembrane region" description="Helical" evidence="15">
    <location>
        <begin position="780"/>
        <end position="798"/>
    </location>
</feature>
<feature type="domain" description="Cation-transporting P-type ATPase N-terminal" evidence="16">
    <location>
        <begin position="2"/>
        <end position="76"/>
    </location>
</feature>
<dbReference type="SFLD" id="SFLDS00003">
    <property type="entry name" value="Haloacid_Dehalogenase"/>
    <property type="match status" value="1"/>
</dbReference>
<reference evidence="17 18" key="2">
    <citation type="journal article" date="2011" name="J. Bacteriol.">
        <title>Complete genome sequence of the anaerobic, halophilic alkalithermophile Natranaerobius thermophilus JW/NM-WN-LF.</title>
        <authorList>
            <person name="Zhao B."/>
            <person name="Mesbah N.M."/>
            <person name="Dalin E."/>
            <person name="Goodwin L."/>
            <person name="Nolan M."/>
            <person name="Pitluck S."/>
            <person name="Chertkov O."/>
            <person name="Brettin T.S."/>
            <person name="Han J."/>
            <person name="Larimer F.W."/>
            <person name="Land M.L."/>
            <person name="Hauser L."/>
            <person name="Kyrpides N."/>
            <person name="Wiegel J."/>
        </authorList>
    </citation>
    <scope>NUCLEOTIDE SEQUENCE [LARGE SCALE GENOMIC DNA]</scope>
    <source>
        <strain evidence="18">ATCC BAA-1301 / DSM 18059 / JW/NM-WN-LF</strain>
    </source>
</reference>
<keyword evidence="11" id="KW-1278">Translocase</keyword>
<dbReference type="GO" id="GO:0005524">
    <property type="term" value="F:ATP binding"/>
    <property type="evidence" value="ECO:0007669"/>
    <property type="project" value="UniProtKB-KW"/>
</dbReference>
<dbReference type="RefSeq" id="WP_012447784.1">
    <property type="nucleotide sequence ID" value="NC_010718.1"/>
</dbReference>
<evidence type="ECO:0000256" key="13">
    <source>
        <dbReference type="ARBA" id="ARBA00023136"/>
    </source>
</evidence>
<organism evidence="17 18">
    <name type="scientific">Natranaerobius thermophilus (strain ATCC BAA-1301 / DSM 18059 / JW/NM-WN-LF)</name>
    <dbReference type="NCBI Taxonomy" id="457570"/>
    <lineage>
        <taxon>Bacteria</taxon>
        <taxon>Bacillati</taxon>
        <taxon>Bacillota</taxon>
        <taxon>Clostridia</taxon>
        <taxon>Natranaerobiales</taxon>
        <taxon>Natranaerobiaceae</taxon>
        <taxon>Natranaerobius</taxon>
    </lineage>
</organism>
<dbReference type="FunFam" id="3.40.50.1000:FF:000028">
    <property type="entry name" value="Calcium-transporting P-type ATPase, putative"/>
    <property type="match status" value="1"/>
</dbReference>
<accession>B2A2J4</accession>
<dbReference type="PANTHER" id="PTHR42861">
    <property type="entry name" value="CALCIUM-TRANSPORTING ATPASE"/>
    <property type="match status" value="1"/>
</dbReference>